<feature type="transmembrane region" description="Helical" evidence="1">
    <location>
        <begin position="58"/>
        <end position="82"/>
    </location>
</feature>
<name>A0A1H7QU66_9GAMM</name>
<feature type="transmembrane region" description="Helical" evidence="1">
    <location>
        <begin position="94"/>
        <end position="115"/>
    </location>
</feature>
<dbReference type="RefSeq" id="WP_143050490.1">
    <property type="nucleotide sequence ID" value="NZ_FOAA01000019.1"/>
</dbReference>
<evidence type="ECO:0000313" key="2">
    <source>
        <dbReference type="EMBL" id="SEL51541.1"/>
    </source>
</evidence>
<reference evidence="3" key="1">
    <citation type="submission" date="2016-10" db="EMBL/GenBank/DDBJ databases">
        <authorList>
            <person name="Varghese N."/>
            <person name="Submissions S."/>
        </authorList>
    </citation>
    <scope>NUCLEOTIDE SEQUENCE [LARGE SCALE GENOMIC DNA]</scope>
    <source>
        <strain evidence="3">DSM 241</strain>
    </source>
</reference>
<dbReference type="Proteomes" id="UP000199256">
    <property type="component" value="Unassembled WGS sequence"/>
</dbReference>
<dbReference type="STRING" id="1396821.SAMN05444515_11925"/>
<keyword evidence="1" id="KW-1133">Transmembrane helix</keyword>
<organism evidence="2 3">
    <name type="scientific">Ectothiorhodospira marina</name>
    <dbReference type="NCBI Taxonomy" id="1396821"/>
    <lineage>
        <taxon>Bacteria</taxon>
        <taxon>Pseudomonadati</taxon>
        <taxon>Pseudomonadota</taxon>
        <taxon>Gammaproteobacteria</taxon>
        <taxon>Chromatiales</taxon>
        <taxon>Ectothiorhodospiraceae</taxon>
        <taxon>Ectothiorhodospira</taxon>
    </lineage>
</organism>
<dbReference type="AlphaFoldDB" id="A0A1H7QU66"/>
<keyword evidence="1" id="KW-0812">Transmembrane</keyword>
<accession>A0A1H7QU66</accession>
<proteinExistence type="predicted"/>
<protein>
    <submittedName>
        <fullName evidence="2">Uncharacterized protein</fullName>
    </submittedName>
</protein>
<evidence type="ECO:0000313" key="3">
    <source>
        <dbReference type="Proteomes" id="UP000199256"/>
    </source>
</evidence>
<dbReference type="EMBL" id="FOAA01000019">
    <property type="protein sequence ID" value="SEL51541.1"/>
    <property type="molecule type" value="Genomic_DNA"/>
</dbReference>
<keyword evidence="1" id="KW-0472">Membrane</keyword>
<gene>
    <name evidence="2" type="ORF">SAMN05444515_11925</name>
</gene>
<dbReference type="OrthoDB" id="9827599at2"/>
<sequence length="316" mass="36053">MAIIRAKGSSPWLELANNRNNVGFSSEHDEAILSSNIKTQDNDIATHWPSPSWEEGDLLIYGHFTGTITFFTIGVGIVITAISVTLTSIIDQKLSIAAASLGILPLGVALSWISLRIPANRFIVFGRSNQLTYIPKKFTSRHDSIRWKDTSFFIFDENYLTRLNTYSNTNITLVPPPLDGKKGEVPGPYGIGRLIFLQGLHVRHYNSAEAEAIYRYIVAFMTQPPDKGILREIQQTEQAICNEEYDGDRDAMRRHLGWFWYRLDLEKLPNQPNWIRHPNGRWERTGPGVKVLRPWWDNLIKPRRIPKNQGTERPGT</sequence>
<evidence type="ECO:0000256" key="1">
    <source>
        <dbReference type="SAM" id="Phobius"/>
    </source>
</evidence>
<keyword evidence="3" id="KW-1185">Reference proteome</keyword>